<evidence type="ECO:0000256" key="2">
    <source>
        <dbReference type="ARBA" id="ARBA00010488"/>
    </source>
</evidence>
<dbReference type="Pfam" id="PF04464">
    <property type="entry name" value="Glyphos_transf"/>
    <property type="match status" value="1"/>
</dbReference>
<dbReference type="GO" id="GO:0016757">
    <property type="term" value="F:glycosyltransferase activity"/>
    <property type="evidence" value="ECO:0007669"/>
    <property type="project" value="InterPro"/>
</dbReference>
<comment type="caution">
    <text evidence="8">The sequence shown here is derived from an EMBL/GenBank/DDBJ whole genome shotgun (WGS) entry which is preliminary data.</text>
</comment>
<dbReference type="InterPro" id="IPR043148">
    <property type="entry name" value="TagF_C"/>
</dbReference>
<dbReference type="InterPro" id="IPR007554">
    <property type="entry name" value="Glycerophosphate_synth"/>
</dbReference>
<accession>A0AAW7CHU4</accession>
<dbReference type="Proteomes" id="UP001223084">
    <property type="component" value="Unassembled WGS sequence"/>
</dbReference>
<dbReference type="GO" id="GO:0019350">
    <property type="term" value="P:teichoic acid biosynthetic process"/>
    <property type="evidence" value="ECO:0007669"/>
    <property type="project" value="UniProtKB-KW"/>
</dbReference>
<name>A0AAW7CHU4_HEYCO</name>
<evidence type="ECO:0000256" key="6">
    <source>
        <dbReference type="ARBA" id="ARBA00023136"/>
    </source>
</evidence>
<dbReference type="SUPFAM" id="SSF53756">
    <property type="entry name" value="UDP-Glycosyltransferase/glycogen phosphorylase"/>
    <property type="match status" value="1"/>
</dbReference>
<keyword evidence="4" id="KW-0808">Transferase</keyword>
<comment type="subcellular location">
    <subcellularLocation>
        <location evidence="1">Cell membrane</location>
        <topology evidence="1">Peripheral membrane protein</topology>
    </subcellularLocation>
</comment>
<evidence type="ECO:0000256" key="1">
    <source>
        <dbReference type="ARBA" id="ARBA00004202"/>
    </source>
</evidence>
<keyword evidence="5" id="KW-0777">Teichoic acid biosynthesis</keyword>
<dbReference type="Gene3D" id="3.40.50.2000">
    <property type="entry name" value="Glycogen Phosphorylase B"/>
    <property type="match status" value="1"/>
</dbReference>
<gene>
    <name evidence="8" type="ORF">QN341_03295</name>
</gene>
<evidence type="ECO:0000313" key="8">
    <source>
        <dbReference type="EMBL" id="MDL5040111.1"/>
    </source>
</evidence>
<dbReference type="InterPro" id="IPR043149">
    <property type="entry name" value="TagF_N"/>
</dbReference>
<dbReference type="Gene3D" id="3.40.50.11820">
    <property type="match status" value="1"/>
</dbReference>
<dbReference type="InterPro" id="IPR001296">
    <property type="entry name" value="Glyco_trans_1"/>
</dbReference>
<dbReference type="EMBL" id="JASUZX010000001">
    <property type="protein sequence ID" value="MDL5040111.1"/>
    <property type="molecule type" value="Genomic_DNA"/>
</dbReference>
<evidence type="ECO:0000259" key="7">
    <source>
        <dbReference type="Pfam" id="PF00534"/>
    </source>
</evidence>
<evidence type="ECO:0000256" key="3">
    <source>
        <dbReference type="ARBA" id="ARBA00022475"/>
    </source>
</evidence>
<dbReference type="Gene3D" id="3.40.50.12580">
    <property type="match status" value="1"/>
</dbReference>
<dbReference type="PANTHER" id="PTHR37316:SF3">
    <property type="entry name" value="TEICHOIC ACID GLYCEROL-PHOSPHATE TRANSFERASE"/>
    <property type="match status" value="1"/>
</dbReference>
<dbReference type="Pfam" id="PF00534">
    <property type="entry name" value="Glycos_transf_1"/>
    <property type="match status" value="1"/>
</dbReference>
<evidence type="ECO:0000256" key="5">
    <source>
        <dbReference type="ARBA" id="ARBA00022944"/>
    </source>
</evidence>
<evidence type="ECO:0000313" key="9">
    <source>
        <dbReference type="Proteomes" id="UP001223084"/>
    </source>
</evidence>
<dbReference type="PANTHER" id="PTHR37316">
    <property type="entry name" value="TEICHOIC ACID GLYCEROL-PHOSPHATE PRIMASE"/>
    <property type="match status" value="1"/>
</dbReference>
<evidence type="ECO:0000256" key="4">
    <source>
        <dbReference type="ARBA" id="ARBA00022679"/>
    </source>
</evidence>
<organism evidence="8 9">
    <name type="scientific">Heyndrickxia coagulans</name>
    <name type="common">Weizmannia coagulans</name>
    <dbReference type="NCBI Taxonomy" id="1398"/>
    <lineage>
        <taxon>Bacteria</taxon>
        <taxon>Bacillati</taxon>
        <taxon>Bacillota</taxon>
        <taxon>Bacilli</taxon>
        <taxon>Bacillales</taxon>
        <taxon>Bacillaceae</taxon>
        <taxon>Heyndrickxia</taxon>
    </lineage>
</organism>
<proteinExistence type="inferred from homology"/>
<keyword evidence="6" id="KW-0472">Membrane</keyword>
<reference evidence="8" key="1">
    <citation type="submission" date="2023-06" db="EMBL/GenBank/DDBJ databases">
        <title>Probiogenomic evaluation and L lactic producing Weizmannia coaggulans BKMTCR2-2 from tree bark.</title>
        <authorList>
            <person name="Mahittikon J."/>
            <person name="Tanasupawat S."/>
        </authorList>
    </citation>
    <scope>NUCLEOTIDE SEQUENCE</scope>
    <source>
        <strain evidence="8">BKMTCR2-2</strain>
    </source>
</reference>
<protein>
    <submittedName>
        <fullName evidence="8">CDP-glycerol glycerophosphotransferase family protein</fullName>
    </submittedName>
</protein>
<sequence>MFSKLHKKINRVKKNKMNKSYLYEYPKYYRKEKIKKNTVLIESSHGNNLAGHLYYMVEELSGHFPDLKVYVAVKNVEDQQQFLLSRGIKNVNVISYLSKEYCQILASAEYLLNDTSFYPFFIKKDGQKYINIWHGTPLKHLGKDMDVLTDMGNVQRNFYMADQIIISNKYTQEILAEAHNLNGIYRGKMIIGPSPRNSILFNKDIRKRIRSAINAENKNVIFYMPTWRGTVSQVSNDNEKLMADLNTISKKLSENEIFFVKLHPFQAEIDLSVFTNIYPMPKEFELYEFLTCVDVLITDYSSIMYDFLNTNKKIVLYTYDKEEYFSTRGVYEDIDQYPFKQVDNVDDLIKECTIKHWDVSYEDMRNRFCSYDNIEGTKDICNYVFRQTLSSNIEELSLYNGKETVALLSGGFWDNGITTALINTLSNIDTNKRNYLVFFGRSKLKPKHYFRVRNLPKNVLFYPVPGSTNGTILERILVNLYMNRESVKGPFINKIVHRLMKNEYKRIFGDLKINHFIHYTGFERKYAEMIKHVDMDTTIWVHTDMFKEYEVKKNFSKKIVFYSAYKYATNIVLVSDQLYDRMVKNLPFTKNKLHTIDNFLGEERIRKESKENIFSTLLPVKVEYASNPNDFRSLQVPYLIKNKIHFFESDPIFSGFYNRDLEKKLESLANESQSDKRIILYNTLDRLRLGDELLIIKTLGITKCRLVNDLFDPTIKVFINIGRYDYQKGHERLIHAFEEIYHMDKNTRLIIVAPHGPLRNKTISWIRNSSAKSAIYLLGRMSNPYSLLKMCDAFVLSSHYEGLGLVLYEALAVGTKAVTVDLPQTVQHLKNNEVIIVENSEEGLIEGMKRILEGTFIFNQFDFSYLKNKSKERFEGLFDK</sequence>
<keyword evidence="3" id="KW-1003">Cell membrane</keyword>
<dbReference type="AlphaFoldDB" id="A0AAW7CHU4"/>
<feature type="domain" description="Glycosyl transferase family 1" evidence="7">
    <location>
        <begin position="714"/>
        <end position="854"/>
    </location>
</feature>
<dbReference type="GO" id="GO:0005886">
    <property type="term" value="C:plasma membrane"/>
    <property type="evidence" value="ECO:0007669"/>
    <property type="project" value="UniProtKB-SubCell"/>
</dbReference>
<dbReference type="GO" id="GO:0047355">
    <property type="term" value="F:CDP-glycerol glycerophosphotransferase activity"/>
    <property type="evidence" value="ECO:0007669"/>
    <property type="project" value="InterPro"/>
</dbReference>
<dbReference type="InterPro" id="IPR051612">
    <property type="entry name" value="Teichoic_Acid_Biosynth"/>
</dbReference>
<dbReference type="RefSeq" id="WP_046721409.1">
    <property type="nucleotide sequence ID" value="NZ_JASUZX010000001.1"/>
</dbReference>
<comment type="similarity">
    <text evidence="2">Belongs to the CDP-glycerol glycerophosphotransferase family.</text>
</comment>